<evidence type="ECO:0000313" key="2">
    <source>
        <dbReference type="Proteomes" id="UP000276215"/>
    </source>
</evidence>
<reference evidence="1 2" key="1">
    <citation type="journal article" date="2018" name="Nat. Ecol. Evol.">
        <title>Pezizomycetes genomes reveal the molecular basis of ectomycorrhizal truffle lifestyle.</title>
        <authorList>
            <person name="Murat C."/>
            <person name="Payen T."/>
            <person name="Noel B."/>
            <person name="Kuo A."/>
            <person name="Morin E."/>
            <person name="Chen J."/>
            <person name="Kohler A."/>
            <person name="Krizsan K."/>
            <person name="Balestrini R."/>
            <person name="Da Silva C."/>
            <person name="Montanini B."/>
            <person name="Hainaut M."/>
            <person name="Levati E."/>
            <person name="Barry K.W."/>
            <person name="Belfiori B."/>
            <person name="Cichocki N."/>
            <person name="Clum A."/>
            <person name="Dockter R.B."/>
            <person name="Fauchery L."/>
            <person name="Guy J."/>
            <person name="Iotti M."/>
            <person name="Le Tacon F."/>
            <person name="Lindquist E.A."/>
            <person name="Lipzen A."/>
            <person name="Malagnac F."/>
            <person name="Mello A."/>
            <person name="Molinier V."/>
            <person name="Miyauchi S."/>
            <person name="Poulain J."/>
            <person name="Riccioni C."/>
            <person name="Rubini A."/>
            <person name="Sitrit Y."/>
            <person name="Splivallo R."/>
            <person name="Traeger S."/>
            <person name="Wang M."/>
            <person name="Zifcakova L."/>
            <person name="Wipf D."/>
            <person name="Zambonelli A."/>
            <person name="Paolocci F."/>
            <person name="Nowrousian M."/>
            <person name="Ottonello S."/>
            <person name="Baldrian P."/>
            <person name="Spatafora J.W."/>
            <person name="Henrissat B."/>
            <person name="Nagy L.G."/>
            <person name="Aury J.M."/>
            <person name="Wincker P."/>
            <person name="Grigoriev I.V."/>
            <person name="Bonfante P."/>
            <person name="Martin F.M."/>
        </authorList>
    </citation>
    <scope>NUCLEOTIDE SEQUENCE [LARGE SCALE GENOMIC DNA]</scope>
    <source>
        <strain evidence="1 2">120613-1</strain>
    </source>
</reference>
<dbReference type="Proteomes" id="UP000276215">
    <property type="component" value="Unassembled WGS sequence"/>
</dbReference>
<name>A0A3N4IYQ2_9PEZI</name>
<dbReference type="OrthoDB" id="3437626at2759"/>
<organism evidence="1 2">
    <name type="scientific">Choiromyces venosus 120613-1</name>
    <dbReference type="NCBI Taxonomy" id="1336337"/>
    <lineage>
        <taxon>Eukaryota</taxon>
        <taxon>Fungi</taxon>
        <taxon>Dikarya</taxon>
        <taxon>Ascomycota</taxon>
        <taxon>Pezizomycotina</taxon>
        <taxon>Pezizomycetes</taxon>
        <taxon>Pezizales</taxon>
        <taxon>Tuberaceae</taxon>
        <taxon>Choiromyces</taxon>
    </lineage>
</organism>
<sequence length="80" mass="9221">MSKAVNMVPCSGMHQENGGICPIALFLSFAFTDGVFESRLNSHDDLMKRRVPEGKESLKIQFKQLALHKYLFRQYRWGSK</sequence>
<gene>
    <name evidence="1" type="ORF">L873DRAFT_1822815</name>
</gene>
<dbReference type="InterPro" id="IPR021842">
    <property type="entry name" value="DUF3435"/>
</dbReference>
<accession>A0A3N4IYQ2</accession>
<dbReference type="Pfam" id="PF11917">
    <property type="entry name" value="DUF3435"/>
    <property type="match status" value="1"/>
</dbReference>
<dbReference type="EMBL" id="ML120579">
    <property type="protein sequence ID" value="RPA89451.1"/>
    <property type="molecule type" value="Genomic_DNA"/>
</dbReference>
<evidence type="ECO:0000313" key="1">
    <source>
        <dbReference type="EMBL" id="RPA89451.1"/>
    </source>
</evidence>
<dbReference type="AlphaFoldDB" id="A0A3N4IYQ2"/>
<proteinExistence type="predicted"/>
<protein>
    <submittedName>
        <fullName evidence="1">Uncharacterized protein</fullName>
    </submittedName>
</protein>
<keyword evidence="2" id="KW-1185">Reference proteome</keyword>